<feature type="domain" description="Type II secretion system protein GspG C-terminal" evidence="10">
    <location>
        <begin position="30"/>
        <end position="130"/>
    </location>
</feature>
<evidence type="ECO:0000256" key="2">
    <source>
        <dbReference type="ARBA" id="ARBA00009984"/>
    </source>
</evidence>
<dbReference type="InterPro" id="IPR013545">
    <property type="entry name" value="T2SS_protein-GspG_C"/>
</dbReference>
<evidence type="ECO:0000313" key="11">
    <source>
        <dbReference type="EMBL" id="WDE00516.1"/>
    </source>
</evidence>
<keyword evidence="8" id="KW-1133">Transmembrane helix</keyword>
<dbReference type="GO" id="GO:0015627">
    <property type="term" value="C:type II protein secretion system complex"/>
    <property type="evidence" value="ECO:0007669"/>
    <property type="project" value="InterPro"/>
</dbReference>
<keyword evidence="7" id="KW-0812">Transmembrane</keyword>
<dbReference type="InterPro" id="IPR000983">
    <property type="entry name" value="Bac_GSPG_pilin"/>
</dbReference>
<dbReference type="PRINTS" id="PR00813">
    <property type="entry name" value="BCTERIALGSPG"/>
</dbReference>
<dbReference type="RefSeq" id="WP_044830692.1">
    <property type="nucleotide sequence ID" value="NZ_CP059735.1"/>
</dbReference>
<dbReference type="SUPFAM" id="SSF54523">
    <property type="entry name" value="Pili subunits"/>
    <property type="match status" value="1"/>
</dbReference>
<dbReference type="Pfam" id="PF07963">
    <property type="entry name" value="N_methyl"/>
    <property type="match status" value="1"/>
</dbReference>
<keyword evidence="5" id="KW-0488">Methylation</keyword>
<dbReference type="EMBL" id="CP059735">
    <property type="protein sequence ID" value="WDE00516.1"/>
    <property type="molecule type" value="Genomic_DNA"/>
</dbReference>
<keyword evidence="12" id="KW-1185">Reference proteome</keyword>
<dbReference type="InterPro" id="IPR045584">
    <property type="entry name" value="Pilin-like"/>
</dbReference>
<name>A0AAE9YSY4_9GAMM</name>
<evidence type="ECO:0000256" key="1">
    <source>
        <dbReference type="ARBA" id="ARBA00004377"/>
    </source>
</evidence>
<reference evidence="11 12" key="2">
    <citation type="journal article" date="2022" name="Mar. Drugs">
        <title>Bioassay-Guided Fractionation Leads to the Detection of Cholic Acid Generated by the Rare Thalassomonas sp.</title>
        <authorList>
            <person name="Pheiffer F."/>
            <person name="Schneider Y.K."/>
            <person name="Hansen E.H."/>
            <person name="Andersen J.H."/>
            <person name="Isaksson J."/>
            <person name="Busche T."/>
            <person name="R C."/>
            <person name="Kalinowski J."/>
            <person name="Zyl L.V."/>
            <person name="Trindade M."/>
        </authorList>
    </citation>
    <scope>NUCLEOTIDE SEQUENCE [LARGE SCALE GENOMIC DNA]</scope>
    <source>
        <strain evidence="11 12">A5K-106</strain>
    </source>
</reference>
<dbReference type="InterPro" id="IPR012902">
    <property type="entry name" value="N_methyl_site"/>
</dbReference>
<gene>
    <name evidence="11" type="primary">gspG</name>
    <name evidence="11" type="ORF">SG35_007740</name>
</gene>
<dbReference type="GO" id="GO:0015628">
    <property type="term" value="P:protein secretion by the type II secretion system"/>
    <property type="evidence" value="ECO:0007669"/>
    <property type="project" value="InterPro"/>
</dbReference>
<dbReference type="Gene3D" id="3.30.700.10">
    <property type="entry name" value="Glycoprotein, Type 4 Pilin"/>
    <property type="match status" value="1"/>
</dbReference>
<comment type="similarity">
    <text evidence="2">Belongs to the GSP G family.</text>
</comment>
<proteinExistence type="inferred from homology"/>
<sequence>MRKNRGFTMIELLIVIVILGLLASLVAPKFFSQLSTAERGIAAAQMNAFETALDTYRLDLGAYPAKLEDLRSGEQPRWDGPYLPKDVPLDPWGNPYVYTTPGENNAPYSIMSYGADGKPGGIDNNEDIVHK</sequence>
<evidence type="ECO:0000256" key="5">
    <source>
        <dbReference type="ARBA" id="ARBA00022481"/>
    </source>
</evidence>
<evidence type="ECO:0000256" key="3">
    <source>
        <dbReference type="ARBA" id="ARBA00020042"/>
    </source>
</evidence>
<evidence type="ECO:0000256" key="8">
    <source>
        <dbReference type="ARBA" id="ARBA00022989"/>
    </source>
</evidence>
<evidence type="ECO:0000256" key="7">
    <source>
        <dbReference type="ARBA" id="ARBA00022692"/>
    </source>
</evidence>
<comment type="subcellular location">
    <subcellularLocation>
        <location evidence="1">Cell inner membrane</location>
        <topology evidence="1">Single-pass membrane protein</topology>
    </subcellularLocation>
</comment>
<organism evidence="11 12">
    <name type="scientific">Thalassomonas actiniarum</name>
    <dbReference type="NCBI Taxonomy" id="485447"/>
    <lineage>
        <taxon>Bacteria</taxon>
        <taxon>Pseudomonadati</taxon>
        <taxon>Pseudomonadota</taxon>
        <taxon>Gammaproteobacteria</taxon>
        <taxon>Alteromonadales</taxon>
        <taxon>Colwelliaceae</taxon>
        <taxon>Thalassomonas</taxon>
    </lineage>
</organism>
<accession>A0AAE9YSY4</accession>
<evidence type="ECO:0000256" key="4">
    <source>
        <dbReference type="ARBA" id="ARBA00022475"/>
    </source>
</evidence>
<evidence type="ECO:0000256" key="9">
    <source>
        <dbReference type="ARBA" id="ARBA00023136"/>
    </source>
</evidence>
<dbReference type="NCBIfam" id="TIGR01710">
    <property type="entry name" value="typeII_sec_gspG"/>
    <property type="match status" value="1"/>
</dbReference>
<dbReference type="Proteomes" id="UP000032568">
    <property type="component" value="Chromosome"/>
</dbReference>
<keyword evidence="6" id="KW-0997">Cell inner membrane</keyword>
<reference evidence="11 12" key="1">
    <citation type="journal article" date="2015" name="Genome Announc.">
        <title>Draft Genome Sequences of Marine Isolates of Thalassomonas viridans and Thalassomonas actiniarum.</title>
        <authorList>
            <person name="Olonade I."/>
            <person name="van Zyl L.J."/>
            <person name="Trindade M."/>
        </authorList>
    </citation>
    <scope>NUCLEOTIDE SEQUENCE [LARGE SCALE GENOMIC DNA]</scope>
    <source>
        <strain evidence="11 12">A5K-106</strain>
    </source>
</reference>
<evidence type="ECO:0000259" key="10">
    <source>
        <dbReference type="Pfam" id="PF08334"/>
    </source>
</evidence>
<protein>
    <recommendedName>
        <fullName evidence="3">Type II secretion system core protein G</fullName>
    </recommendedName>
</protein>
<dbReference type="PANTHER" id="PTHR30093">
    <property type="entry name" value="GENERAL SECRETION PATHWAY PROTEIN G"/>
    <property type="match status" value="1"/>
</dbReference>
<dbReference type="PANTHER" id="PTHR30093:SF44">
    <property type="entry name" value="TYPE II SECRETION SYSTEM CORE PROTEIN G"/>
    <property type="match status" value="1"/>
</dbReference>
<keyword evidence="9" id="KW-0472">Membrane</keyword>
<evidence type="ECO:0000256" key="6">
    <source>
        <dbReference type="ARBA" id="ARBA00022519"/>
    </source>
</evidence>
<dbReference type="NCBIfam" id="TIGR02532">
    <property type="entry name" value="IV_pilin_GFxxxE"/>
    <property type="match status" value="1"/>
</dbReference>
<dbReference type="GO" id="GO:0005886">
    <property type="term" value="C:plasma membrane"/>
    <property type="evidence" value="ECO:0007669"/>
    <property type="project" value="UniProtKB-SubCell"/>
</dbReference>
<evidence type="ECO:0000313" key="12">
    <source>
        <dbReference type="Proteomes" id="UP000032568"/>
    </source>
</evidence>
<dbReference type="Pfam" id="PF08334">
    <property type="entry name" value="T2SSG"/>
    <property type="match status" value="1"/>
</dbReference>
<keyword evidence="4" id="KW-1003">Cell membrane</keyword>
<dbReference type="KEGG" id="tact:SG35_007740"/>
<dbReference type="InterPro" id="IPR010054">
    <property type="entry name" value="Type2_sec_GspG"/>
</dbReference>
<dbReference type="AlphaFoldDB" id="A0AAE9YSY4"/>